<dbReference type="Gene3D" id="2.80.10.50">
    <property type="match status" value="3"/>
</dbReference>
<dbReference type="SUPFAM" id="SSF50370">
    <property type="entry name" value="Ricin B-like lectins"/>
    <property type="match status" value="1"/>
</dbReference>
<keyword evidence="3" id="KW-0378">Hydrolase</keyword>
<dbReference type="Pfam" id="PF12740">
    <property type="entry name" value="PETase"/>
    <property type="match status" value="1"/>
</dbReference>
<keyword evidence="1" id="KW-0812">Transmembrane</keyword>
<evidence type="ECO:0000256" key="1">
    <source>
        <dbReference type="SAM" id="Phobius"/>
    </source>
</evidence>
<dbReference type="EMBL" id="FQUH01000002">
    <property type="protein sequence ID" value="SHE57966.1"/>
    <property type="molecule type" value="Genomic_DNA"/>
</dbReference>
<organism evidence="3 4">
    <name type="scientific">Vibrio gazogenes DSM 21264 = NBRC 103151</name>
    <dbReference type="NCBI Taxonomy" id="1123492"/>
    <lineage>
        <taxon>Bacteria</taxon>
        <taxon>Pseudomonadati</taxon>
        <taxon>Pseudomonadota</taxon>
        <taxon>Gammaproteobacteria</taxon>
        <taxon>Vibrionales</taxon>
        <taxon>Vibrionaceae</taxon>
        <taxon>Vibrio</taxon>
    </lineage>
</organism>
<evidence type="ECO:0000313" key="3">
    <source>
        <dbReference type="EMBL" id="SHE57966.1"/>
    </source>
</evidence>
<gene>
    <name evidence="3" type="ORF">SAMN02745781_00507</name>
</gene>
<accession>A0A1M4UML1</accession>
<dbReference type="InterPro" id="IPR029058">
    <property type="entry name" value="AB_hydrolase_fold"/>
</dbReference>
<dbReference type="Proteomes" id="UP000184159">
    <property type="component" value="Unassembled WGS sequence"/>
</dbReference>
<dbReference type="GO" id="GO:0016787">
    <property type="term" value="F:hydrolase activity"/>
    <property type="evidence" value="ECO:0007669"/>
    <property type="project" value="UniProtKB-KW"/>
</dbReference>
<feature type="transmembrane region" description="Helical" evidence="1">
    <location>
        <begin position="12"/>
        <end position="30"/>
    </location>
</feature>
<dbReference type="Pfam" id="PF00652">
    <property type="entry name" value="Ricin_B_lectin"/>
    <property type="match status" value="1"/>
</dbReference>
<dbReference type="RefSeq" id="WP_072955206.1">
    <property type="nucleotide sequence ID" value="NZ_FQUH01000002.1"/>
</dbReference>
<keyword evidence="4" id="KW-1185">Reference proteome</keyword>
<reference evidence="4" key="1">
    <citation type="submission" date="2016-11" db="EMBL/GenBank/DDBJ databases">
        <authorList>
            <person name="Varghese N."/>
            <person name="Submissions S."/>
        </authorList>
    </citation>
    <scope>NUCLEOTIDE SEQUENCE [LARGE SCALE GENOMIC DNA]</scope>
    <source>
        <strain evidence="4">DSM 21264</strain>
    </source>
</reference>
<protein>
    <submittedName>
        <fullName evidence="3">Alpha/beta hydrolase family protein</fullName>
    </submittedName>
</protein>
<dbReference type="InterPro" id="IPR000772">
    <property type="entry name" value="Ricin_B_lectin"/>
</dbReference>
<dbReference type="SUPFAM" id="SSF53474">
    <property type="entry name" value="alpha/beta-Hydrolases"/>
    <property type="match status" value="1"/>
</dbReference>
<keyword evidence="1" id="KW-0472">Membrane</keyword>
<dbReference type="InterPro" id="IPR035992">
    <property type="entry name" value="Ricin_B-like_lectins"/>
</dbReference>
<dbReference type="AlphaFoldDB" id="A0A1M4UML1"/>
<keyword evidence="1" id="KW-1133">Transmembrane helix</keyword>
<feature type="domain" description="Ricin B lectin" evidence="2">
    <location>
        <begin position="36"/>
        <end position="174"/>
    </location>
</feature>
<dbReference type="CDD" id="cd00161">
    <property type="entry name" value="beta-trefoil_Ricin-like"/>
    <property type="match status" value="1"/>
</dbReference>
<dbReference type="InterPro" id="IPR041127">
    <property type="entry name" value="PET_hydrolase/cutinase-like"/>
</dbReference>
<dbReference type="Gene3D" id="3.40.50.1820">
    <property type="entry name" value="alpha/beta hydrolase"/>
    <property type="match status" value="1"/>
</dbReference>
<evidence type="ECO:0000313" key="4">
    <source>
        <dbReference type="Proteomes" id="UP000184159"/>
    </source>
</evidence>
<evidence type="ECO:0000259" key="2">
    <source>
        <dbReference type="SMART" id="SM00458"/>
    </source>
</evidence>
<proteinExistence type="predicted"/>
<dbReference type="SMART" id="SM00458">
    <property type="entry name" value="RICIN"/>
    <property type="match status" value="1"/>
</dbReference>
<sequence length="469" mass="51449">MKENHKIKVTSIMYMIVLMLMAVGIKGAFAENAIINGTYSLIVTQSGKALDTSQWGTIDGTNITLNDYWGGESQKFIITPVDGIWHRITPVIAPDQAFDVSKCSPNVGANIQTWSYEGGACQQFRFAETGNGTYQIITRGTDMSLNVNNLSEENDTNVMQSTSTGKENQIFTLRRHAESHISGNCPDGAICRDEEAPGLYDGKGPYNVRSYELPGAYVTLPATARVYYPANAEPPYSGIVFCPPFMTKQIAFAAWGPWFASHGMVLVTMDTTTIFDQVTARDNQQWRVVKALRRENTRLGSPLRGKLDTDKIGIMGWSMGGGASWINAGKHRDELKTVISLAGHNMTAWYNTDIYSWYSPEELLDAAYASGRLIKIPALIINGALDTTILGGLGQSDGVYRSISNTPKVLAVLGLAGHFAWGYPTQAGRGVASLVLAFEKTFLDGDTRWAPYIQKPSAPMRKWRTADLP</sequence>
<name>A0A1M4UML1_VIBGA</name>